<keyword evidence="4 8" id="KW-0611">Plant defense</keyword>
<dbReference type="PANTHER" id="PTHR31942:SF122">
    <property type="entry name" value="MLO-LIKE PROTEIN"/>
    <property type="match status" value="1"/>
</dbReference>
<keyword evidence="3 8" id="KW-0812">Transmembrane</keyword>
<evidence type="ECO:0000256" key="1">
    <source>
        <dbReference type="ARBA" id="ARBA00004141"/>
    </source>
</evidence>
<evidence type="ECO:0000256" key="3">
    <source>
        <dbReference type="ARBA" id="ARBA00022692"/>
    </source>
</evidence>
<comment type="similarity">
    <text evidence="2 8">Belongs to the MLO family.</text>
</comment>
<keyword evidence="8" id="KW-0112">Calmodulin-binding</keyword>
<comment type="function">
    <text evidence="8">May be involved in modulation of pathogen defense and leaf cell death.</text>
</comment>
<evidence type="ECO:0000256" key="7">
    <source>
        <dbReference type="ARBA" id="ARBA00023265"/>
    </source>
</evidence>
<keyword evidence="7 8" id="KW-0568">Pathogenesis-related protein</keyword>
<dbReference type="PANTHER" id="PTHR31942">
    <property type="entry name" value="MLO-LIKE PROTEIN 1"/>
    <property type="match status" value="1"/>
</dbReference>
<dbReference type="Proteomes" id="UP001418222">
    <property type="component" value="Unassembled WGS sequence"/>
</dbReference>
<feature type="transmembrane region" description="Helical" evidence="9">
    <location>
        <begin position="282"/>
        <end position="301"/>
    </location>
</feature>
<reference evidence="10 11" key="1">
    <citation type="journal article" date="2022" name="Nat. Plants">
        <title>Genomes of leafy and leafless Platanthera orchids illuminate the evolution of mycoheterotrophy.</title>
        <authorList>
            <person name="Li M.H."/>
            <person name="Liu K.W."/>
            <person name="Li Z."/>
            <person name="Lu H.C."/>
            <person name="Ye Q.L."/>
            <person name="Zhang D."/>
            <person name="Wang J.Y."/>
            <person name="Li Y.F."/>
            <person name="Zhong Z.M."/>
            <person name="Liu X."/>
            <person name="Yu X."/>
            <person name="Liu D.K."/>
            <person name="Tu X.D."/>
            <person name="Liu B."/>
            <person name="Hao Y."/>
            <person name="Liao X.Y."/>
            <person name="Jiang Y.T."/>
            <person name="Sun W.H."/>
            <person name="Chen J."/>
            <person name="Chen Y.Q."/>
            <person name="Ai Y."/>
            <person name="Zhai J.W."/>
            <person name="Wu S.S."/>
            <person name="Zhou Z."/>
            <person name="Hsiao Y.Y."/>
            <person name="Wu W.L."/>
            <person name="Chen Y.Y."/>
            <person name="Lin Y.F."/>
            <person name="Hsu J.L."/>
            <person name="Li C.Y."/>
            <person name="Wang Z.W."/>
            <person name="Zhao X."/>
            <person name="Zhong W.Y."/>
            <person name="Ma X.K."/>
            <person name="Ma L."/>
            <person name="Huang J."/>
            <person name="Chen G.Z."/>
            <person name="Huang M.Z."/>
            <person name="Huang L."/>
            <person name="Peng D.H."/>
            <person name="Luo Y.B."/>
            <person name="Zou S.Q."/>
            <person name="Chen S.P."/>
            <person name="Lan S."/>
            <person name="Tsai W.C."/>
            <person name="Van de Peer Y."/>
            <person name="Liu Z.J."/>
        </authorList>
    </citation>
    <scope>NUCLEOTIDE SEQUENCE [LARGE SCALE GENOMIC DNA]</scope>
    <source>
        <strain evidence="10">Lor287</strain>
    </source>
</reference>
<feature type="transmembrane region" description="Helical" evidence="9">
    <location>
        <begin position="64"/>
        <end position="81"/>
    </location>
</feature>
<keyword evidence="5 8" id="KW-1133">Transmembrane helix</keyword>
<evidence type="ECO:0000313" key="10">
    <source>
        <dbReference type="EMBL" id="KAK8949687.1"/>
    </source>
</evidence>
<feature type="transmembrane region" description="Helical" evidence="9">
    <location>
        <begin position="365"/>
        <end position="390"/>
    </location>
</feature>
<dbReference type="InterPro" id="IPR004326">
    <property type="entry name" value="Mlo"/>
</dbReference>
<feature type="transmembrane region" description="Helical" evidence="9">
    <location>
        <begin position="154"/>
        <end position="175"/>
    </location>
</feature>
<evidence type="ECO:0000256" key="4">
    <source>
        <dbReference type="ARBA" id="ARBA00022821"/>
    </source>
</evidence>
<comment type="subcellular location">
    <subcellularLocation>
        <location evidence="1 8">Membrane</location>
        <topology evidence="1 8">Multi-pass membrane protein</topology>
    </subcellularLocation>
</comment>
<keyword evidence="11" id="KW-1185">Reference proteome</keyword>
<organism evidence="10 11">
    <name type="scientific">Platanthera zijinensis</name>
    <dbReference type="NCBI Taxonomy" id="2320716"/>
    <lineage>
        <taxon>Eukaryota</taxon>
        <taxon>Viridiplantae</taxon>
        <taxon>Streptophyta</taxon>
        <taxon>Embryophyta</taxon>
        <taxon>Tracheophyta</taxon>
        <taxon>Spermatophyta</taxon>
        <taxon>Magnoliopsida</taxon>
        <taxon>Liliopsida</taxon>
        <taxon>Asparagales</taxon>
        <taxon>Orchidaceae</taxon>
        <taxon>Orchidoideae</taxon>
        <taxon>Orchideae</taxon>
        <taxon>Orchidinae</taxon>
        <taxon>Platanthera</taxon>
    </lineage>
</organism>
<dbReference type="GO" id="GO:0006952">
    <property type="term" value="P:defense response"/>
    <property type="evidence" value="ECO:0007669"/>
    <property type="project" value="UniProtKB-KW"/>
</dbReference>
<comment type="caution">
    <text evidence="10">The sequence shown here is derived from an EMBL/GenBank/DDBJ whole genome shotgun (WGS) entry which is preliminary data.</text>
</comment>
<dbReference type="GO" id="GO:0016020">
    <property type="term" value="C:membrane"/>
    <property type="evidence" value="ECO:0007669"/>
    <property type="project" value="UniProtKB-SubCell"/>
</dbReference>
<comment type="domain">
    <text evidence="8">The C-terminus contains a calmodulin-binding domain, which binds calmodulin in a calcium-dependent fashion.</text>
</comment>
<dbReference type="GO" id="GO:0005516">
    <property type="term" value="F:calmodulin binding"/>
    <property type="evidence" value="ECO:0007669"/>
    <property type="project" value="UniProtKB-KW"/>
</dbReference>
<name>A0AAP0BU54_9ASPA</name>
<gene>
    <name evidence="10" type="primary">MLO1</name>
    <name evidence="8" type="synonym">MLO</name>
    <name evidence="10" type="ORF">KSP39_PZI006207</name>
</gene>
<evidence type="ECO:0000256" key="8">
    <source>
        <dbReference type="RuleBase" id="RU280816"/>
    </source>
</evidence>
<evidence type="ECO:0000256" key="6">
    <source>
        <dbReference type="ARBA" id="ARBA00023136"/>
    </source>
</evidence>
<dbReference type="AlphaFoldDB" id="A0AAP0BU54"/>
<sequence length="531" mass="60818">MAGGGDGEVLKLDGTPTWIVAAVCSVIVCISLFFERFLHRLGKRFIRKNQKPLFEALQKMKEELMLMGFISLLLVVFQGTIQRICIPESYTRHLRPCKSEDLDGKEITAHYRSDFIAGVFGSGRRLFAEGGTDGQHCARQGKVPLLSTEAIHQLHIFIFALATTHVILSVLTMVLGGAKIRQWKHWEDSIHKEALENASSTSPMITHVQETEFIRDHFLGMGKDSLILGWLHSFMKQIFGSVTKSDYRTLRLGFIMAHCKSNLKFDFHKYMVRAVEADFKKVVGISWYLWIFVIIFLFLNVGGWHAYFWLSFIPLILLFTVGTKLEHIISQLAHEVAEKHSAIEGELVIKPSDDHFWFNRPRIMLIFIHFILFHVAFEFAYFFWILATYGYHSCIMDTNKYIIPRLVICVVAQIICSYSTLPLYAIVTQMGSSFKPVIFEEHVQEGLLGWAQKARIKGKKLGTALSRKKTAAPQQLECVFSIKDPVVDEDGAGIVELNGSMSRRDRWKSWYYPRLKWSTLKSRKLVLNAVN</sequence>
<evidence type="ECO:0000256" key="2">
    <source>
        <dbReference type="ARBA" id="ARBA00006574"/>
    </source>
</evidence>
<evidence type="ECO:0000313" key="11">
    <source>
        <dbReference type="Proteomes" id="UP001418222"/>
    </source>
</evidence>
<accession>A0AAP0BU54</accession>
<evidence type="ECO:0000256" key="5">
    <source>
        <dbReference type="ARBA" id="ARBA00022989"/>
    </source>
</evidence>
<protein>
    <recommendedName>
        <fullName evidence="8">MLO-like protein</fullName>
    </recommendedName>
</protein>
<evidence type="ECO:0000256" key="9">
    <source>
        <dbReference type="SAM" id="Phobius"/>
    </source>
</evidence>
<dbReference type="EMBL" id="JBBWWQ010000004">
    <property type="protein sequence ID" value="KAK8949687.1"/>
    <property type="molecule type" value="Genomic_DNA"/>
</dbReference>
<keyword evidence="6 8" id="KW-0472">Membrane</keyword>
<proteinExistence type="inferred from homology"/>
<feature type="transmembrane region" description="Helical" evidence="9">
    <location>
        <begin position="402"/>
        <end position="427"/>
    </location>
</feature>
<feature type="transmembrane region" description="Helical" evidence="9">
    <location>
        <begin position="18"/>
        <end position="38"/>
    </location>
</feature>
<dbReference type="Pfam" id="PF03094">
    <property type="entry name" value="Mlo"/>
    <property type="match status" value="1"/>
</dbReference>